<reference evidence="1" key="1">
    <citation type="journal article" date="2015" name="Nature">
        <title>Complex archaea that bridge the gap between prokaryotes and eukaryotes.</title>
        <authorList>
            <person name="Spang A."/>
            <person name="Saw J.H."/>
            <person name="Jorgensen S.L."/>
            <person name="Zaremba-Niedzwiedzka K."/>
            <person name="Martijn J."/>
            <person name="Lind A.E."/>
            <person name="van Eijk R."/>
            <person name="Schleper C."/>
            <person name="Guy L."/>
            <person name="Ettema T.J."/>
        </authorList>
    </citation>
    <scope>NUCLEOTIDE SEQUENCE</scope>
</reference>
<comment type="caution">
    <text evidence="1">The sequence shown here is derived from an EMBL/GenBank/DDBJ whole genome shotgun (WGS) entry which is preliminary data.</text>
</comment>
<proteinExistence type="predicted"/>
<dbReference type="EMBL" id="LAZR01019678">
    <property type="protein sequence ID" value="KKL91651.1"/>
    <property type="molecule type" value="Genomic_DNA"/>
</dbReference>
<name>A0A0F9GMA5_9ZZZZ</name>
<sequence length="54" mass="6368">MRLIHRSLYGKRTFWGFRKLEISGYRFGFGRGFIEWGSGLSGIYLARSKEHDRA</sequence>
<accession>A0A0F9GMA5</accession>
<organism evidence="1">
    <name type="scientific">marine sediment metagenome</name>
    <dbReference type="NCBI Taxonomy" id="412755"/>
    <lineage>
        <taxon>unclassified sequences</taxon>
        <taxon>metagenomes</taxon>
        <taxon>ecological metagenomes</taxon>
    </lineage>
</organism>
<protein>
    <submittedName>
        <fullName evidence="1">Uncharacterized protein</fullName>
    </submittedName>
</protein>
<gene>
    <name evidence="1" type="ORF">LCGC14_1892600</name>
</gene>
<evidence type="ECO:0000313" key="1">
    <source>
        <dbReference type="EMBL" id="KKL91651.1"/>
    </source>
</evidence>
<dbReference type="AlphaFoldDB" id="A0A0F9GMA5"/>